<comment type="caution">
    <text evidence="3">The sequence shown here is derived from an EMBL/GenBank/DDBJ whole genome shotgun (WGS) entry which is preliminary data.</text>
</comment>
<dbReference type="EMBL" id="CAIX01000220">
    <property type="protein sequence ID" value="CCI10329.1"/>
    <property type="molecule type" value="Genomic_DNA"/>
</dbReference>
<dbReference type="InParanoid" id="A0A024FUJ8"/>
<keyword evidence="2" id="KW-0732">Signal</keyword>
<evidence type="ECO:0000313" key="3">
    <source>
        <dbReference type="EMBL" id="CCI10329.1"/>
    </source>
</evidence>
<evidence type="ECO:0000256" key="1">
    <source>
        <dbReference type="SAM" id="MobiDB-lite"/>
    </source>
</evidence>
<protein>
    <submittedName>
        <fullName evidence="3">Uncharacterized protein</fullName>
    </submittedName>
</protein>
<evidence type="ECO:0000256" key="2">
    <source>
        <dbReference type="SAM" id="SignalP"/>
    </source>
</evidence>
<feature type="chain" id="PRO_5001529280" evidence="2">
    <location>
        <begin position="22"/>
        <end position="589"/>
    </location>
</feature>
<feature type="region of interest" description="Disordered" evidence="1">
    <location>
        <begin position="530"/>
        <end position="578"/>
    </location>
</feature>
<name>A0A024FUJ8_9STRA</name>
<evidence type="ECO:0000313" key="4">
    <source>
        <dbReference type="Proteomes" id="UP000053237"/>
    </source>
</evidence>
<sequence length="589" mass="64802">MVRQNWLLLSALLLLNTVTDAIDQVIITATLSRNGNLGKCQSCLTDIAGVERLSLASNPTLNLQQVPIRLRFQASGNAYSFMRAELDCQSDRTCGLITMKGLEPTKNRNAGTSEALCIFTDVQTSYDCGICLKMTSGSHSIQKFQLRSMFSQELHLHVLYTILRDNFTPCENSGVCSGSNIEVSDAACNFLVKKLSIPDFDASTEKVVVEKKNVRSGNTLYQSVEPIYGSLNWNSECYQVFATIGKWTKCLSCIAQSSSGIAVLCNVGTFNGASGIHSRQLISLVSEVDPRKDHSLFSDCVNSCGSIIPKGKNDCAEAFINAIDISSSVGKIYANMQLWYHEKGIMASNEVPLSQTSSCLWIEHEPKYADSCMSCLSLVFRETARKLSRTEFLVLLKKNWESTIISQCISFGSPPEQKLCKKMTTISEQFCRSLESAPRQSDAMAISHTSATNSFHPVIIGRPGTPTLECFTCLTSNLDILITNLHVFWMVAAPTNENCLMECGVLHLGASQLLDVSSIRSMSSDSVRKRFDSMEADQSHSFAGNAGNHATQRQRKDKGKASQNEGAERDANAHYPPFLNTFMDGKMLN</sequence>
<proteinExistence type="predicted"/>
<organism evidence="3 4">
    <name type="scientific">Albugo candida</name>
    <dbReference type="NCBI Taxonomy" id="65357"/>
    <lineage>
        <taxon>Eukaryota</taxon>
        <taxon>Sar</taxon>
        <taxon>Stramenopiles</taxon>
        <taxon>Oomycota</taxon>
        <taxon>Peronosporomycetes</taxon>
        <taxon>Albuginales</taxon>
        <taxon>Albuginaceae</taxon>
        <taxon>Albugo</taxon>
    </lineage>
</organism>
<dbReference type="AlphaFoldDB" id="A0A024FUJ8"/>
<keyword evidence="4" id="KW-1185">Reference proteome</keyword>
<reference evidence="3 4" key="1">
    <citation type="submission" date="2012-05" db="EMBL/GenBank/DDBJ databases">
        <title>Recombination and specialization in a pathogen metapopulation.</title>
        <authorList>
            <person name="Gardiner A."/>
            <person name="Kemen E."/>
            <person name="Schultz-Larsen T."/>
            <person name="MacLean D."/>
            <person name="Van Oosterhout C."/>
            <person name="Jones J.D.G."/>
        </authorList>
    </citation>
    <scope>NUCLEOTIDE SEQUENCE [LARGE SCALE GENOMIC DNA]</scope>
    <source>
        <strain evidence="3 4">Ac Nc2</strain>
    </source>
</reference>
<accession>A0A024FUJ8</accession>
<feature type="signal peptide" evidence="2">
    <location>
        <begin position="1"/>
        <end position="21"/>
    </location>
</feature>
<dbReference type="Proteomes" id="UP000053237">
    <property type="component" value="Unassembled WGS sequence"/>
</dbReference>
<gene>
    <name evidence="3" type="ORF">BN9_094550</name>
</gene>